<proteinExistence type="predicted"/>
<dbReference type="PANTHER" id="PTHR33361:SF2">
    <property type="entry name" value="DUF885 DOMAIN-CONTAINING PROTEIN"/>
    <property type="match status" value="1"/>
</dbReference>
<dbReference type="RefSeq" id="WP_123521385.1">
    <property type="nucleotide sequence ID" value="NZ_JBHLWF010000032.1"/>
</dbReference>
<dbReference type="AlphaFoldDB" id="A0A4R3LFD1"/>
<sequence length="587" mass="66428">MRLLLQLVIPILLLASPLPVVASDASEAAARFKALYERDWAFRQEDSPGAGDAPARRWPDVSPAAQARRLEHWTAVRAELDGIDPAGLDAAERINYVIFRDQIDDRLAGLRYRDWQMPMNSDSSFFAGVAMMPDRTRLDSREKADAYLARLADIPRYFDQQIANMRAGIKEGRTIPRVVMQGRDEAAAGHADVANAEDSVFWRPLTRLPHAWSEADRAAVQDRARGLIVEAVVPAYGRVRDFLRDEYIPAARETIAAHDLPEGEGYYRSQIREYTTLDLSADEIHRIGLDEVARIRAEMDAIIERVGFDGDFAAFLAFLRTEPRFYAKTPDQLLTHAREISKRIDAELPRYFGKLPRRTYGVAPVPAAIAPFYTAGRYAGAPAGSNEPGWYWVNTWNLPARPLYALPALTLHEAVPGHHLQAALAEEQGEQPPFRRHAYISAFGEGWGLYAEWLGKEMGIYRTPYEDFGRLTYEMWRACRLVVDTGMHAKGWTRDRALAFMRDNTALSEHEITTEIDRYISWPAQALAYKLGEIRLREWRARAEATLGERFDVRDFHDTILALGSVPLSVLDDTMTAWIEGRQAKAD</sequence>
<keyword evidence="3" id="KW-1185">Reference proteome</keyword>
<organism evidence="2 3">
    <name type="scientific">Pseudofulvimonas gallinarii</name>
    <dbReference type="NCBI Taxonomy" id="634155"/>
    <lineage>
        <taxon>Bacteria</taxon>
        <taxon>Pseudomonadati</taxon>
        <taxon>Pseudomonadota</taxon>
        <taxon>Gammaproteobacteria</taxon>
        <taxon>Lysobacterales</taxon>
        <taxon>Rhodanobacteraceae</taxon>
        <taxon>Pseudofulvimonas</taxon>
    </lineage>
</organism>
<reference evidence="2 3" key="1">
    <citation type="submission" date="2019-03" db="EMBL/GenBank/DDBJ databases">
        <title>Genomic Encyclopedia of Type Strains, Phase IV (KMG-IV): sequencing the most valuable type-strain genomes for metagenomic binning, comparative biology and taxonomic classification.</title>
        <authorList>
            <person name="Goeker M."/>
        </authorList>
    </citation>
    <scope>NUCLEOTIDE SEQUENCE [LARGE SCALE GENOMIC DNA]</scope>
    <source>
        <strain evidence="2 3">DSM 21944</strain>
    </source>
</reference>
<accession>A0A4R3LFD1</accession>
<protein>
    <submittedName>
        <fullName evidence="2">Uncharacterized protein (DUF885 family)</fullName>
    </submittedName>
</protein>
<feature type="chain" id="PRO_5030099284" evidence="1">
    <location>
        <begin position="23"/>
        <end position="587"/>
    </location>
</feature>
<dbReference type="Proteomes" id="UP000294599">
    <property type="component" value="Unassembled WGS sequence"/>
</dbReference>
<evidence type="ECO:0000256" key="1">
    <source>
        <dbReference type="SAM" id="SignalP"/>
    </source>
</evidence>
<dbReference type="OrthoDB" id="9769898at2"/>
<dbReference type="Pfam" id="PF05960">
    <property type="entry name" value="DUF885"/>
    <property type="match status" value="1"/>
</dbReference>
<dbReference type="EMBL" id="SMAF01000007">
    <property type="protein sequence ID" value="TCS98891.1"/>
    <property type="molecule type" value="Genomic_DNA"/>
</dbReference>
<keyword evidence="1" id="KW-0732">Signal</keyword>
<feature type="signal peptide" evidence="1">
    <location>
        <begin position="1"/>
        <end position="22"/>
    </location>
</feature>
<name>A0A4R3LFD1_9GAMM</name>
<comment type="caution">
    <text evidence="2">The sequence shown here is derived from an EMBL/GenBank/DDBJ whole genome shotgun (WGS) entry which is preliminary data.</text>
</comment>
<gene>
    <name evidence="2" type="ORF">EDC25_10788</name>
</gene>
<evidence type="ECO:0000313" key="2">
    <source>
        <dbReference type="EMBL" id="TCS98891.1"/>
    </source>
</evidence>
<dbReference type="InterPro" id="IPR010281">
    <property type="entry name" value="DUF885"/>
</dbReference>
<dbReference type="PANTHER" id="PTHR33361">
    <property type="entry name" value="GLR0591 PROTEIN"/>
    <property type="match status" value="1"/>
</dbReference>
<evidence type="ECO:0000313" key="3">
    <source>
        <dbReference type="Proteomes" id="UP000294599"/>
    </source>
</evidence>